<sequence>MERLLWGAIVTALGLAILLTMVLAWRARKRRQAAFGAPATDDTGAAGRGTALAQSAVLYVATTLAGQPLERLTIPGLAFRGRGIASVFGGGVAIAIPGEPETFIPAARIRSIGTSTWAIDRVVESGGLVRLDWTYDSATGPVDVESYLRPTQLGDSTTLIDSTNSIIPQQEGPSS</sequence>
<dbReference type="Proteomes" id="UP001165587">
    <property type="component" value="Unassembled WGS sequence"/>
</dbReference>
<feature type="domain" description="PH" evidence="1">
    <location>
        <begin position="49"/>
        <end position="160"/>
    </location>
</feature>
<evidence type="ECO:0000259" key="1">
    <source>
        <dbReference type="Pfam" id="PF25362"/>
    </source>
</evidence>
<comment type="caution">
    <text evidence="2">The sequence shown here is derived from an EMBL/GenBank/DDBJ whole genome shotgun (WGS) entry which is preliminary data.</text>
</comment>
<dbReference type="InterPro" id="IPR057446">
    <property type="entry name" value="PH_bac"/>
</dbReference>
<dbReference type="Pfam" id="PF25362">
    <property type="entry name" value="bPH_11"/>
    <property type="match status" value="1"/>
</dbReference>
<evidence type="ECO:0000313" key="2">
    <source>
        <dbReference type="EMBL" id="MCS5725992.1"/>
    </source>
</evidence>
<accession>A0AA42BTM0</accession>
<organism evidence="2 3">
    <name type="scientific">Herbiconiux oxytropis</name>
    <dbReference type="NCBI Taxonomy" id="2970915"/>
    <lineage>
        <taxon>Bacteria</taxon>
        <taxon>Bacillati</taxon>
        <taxon>Actinomycetota</taxon>
        <taxon>Actinomycetes</taxon>
        <taxon>Micrococcales</taxon>
        <taxon>Microbacteriaceae</taxon>
        <taxon>Herbiconiux</taxon>
    </lineage>
</organism>
<gene>
    <name evidence="2" type="ORF">N1028_08785</name>
</gene>
<evidence type="ECO:0000313" key="3">
    <source>
        <dbReference type="Proteomes" id="UP001165587"/>
    </source>
</evidence>
<dbReference type="AlphaFoldDB" id="A0AA42BTM0"/>
<dbReference type="EMBL" id="JANLCK010000004">
    <property type="protein sequence ID" value="MCS5725992.1"/>
    <property type="molecule type" value="Genomic_DNA"/>
</dbReference>
<reference evidence="2" key="1">
    <citation type="submission" date="2022-08" db="EMBL/GenBank/DDBJ databases">
        <authorList>
            <person name="Deng Y."/>
            <person name="Han X.-F."/>
            <person name="Zhang Y.-Q."/>
        </authorList>
    </citation>
    <scope>NUCLEOTIDE SEQUENCE</scope>
    <source>
        <strain evidence="2">CPCC 203407</strain>
    </source>
</reference>
<keyword evidence="3" id="KW-1185">Reference proteome</keyword>
<proteinExistence type="predicted"/>
<dbReference type="RefSeq" id="WP_259526671.1">
    <property type="nucleotide sequence ID" value="NZ_JANLCK010000004.1"/>
</dbReference>
<name>A0AA42BTM0_9MICO</name>
<protein>
    <recommendedName>
        <fullName evidence="1">PH domain-containing protein</fullName>
    </recommendedName>
</protein>